<dbReference type="AlphaFoldDB" id="A0A6J6DE07"/>
<dbReference type="Pfam" id="PF00067">
    <property type="entry name" value="p450"/>
    <property type="match status" value="1"/>
</dbReference>
<dbReference type="InterPro" id="IPR001128">
    <property type="entry name" value="Cyt_P450"/>
</dbReference>
<comment type="similarity">
    <text evidence="1">Belongs to the cytochrome P450 family.</text>
</comment>
<evidence type="ECO:0000313" key="2">
    <source>
        <dbReference type="EMBL" id="CAB4561425.1"/>
    </source>
</evidence>
<dbReference type="SUPFAM" id="SSF48264">
    <property type="entry name" value="Cytochrome P450"/>
    <property type="match status" value="1"/>
</dbReference>
<dbReference type="GO" id="GO:0008395">
    <property type="term" value="F:steroid hydroxylase activity"/>
    <property type="evidence" value="ECO:0007669"/>
    <property type="project" value="TreeGrafter"/>
</dbReference>
<name>A0A6J6DE07_9ZZZZ</name>
<sequence length="412" mass="45090">MSAICDPASYDRGIPHHLFAPLRAAPGLAWIDPSPEHGDHTGFWAVTRMADLVTVSRDTGTYSSALKHIQLYDVDEDVRDVRASMIDLDPPVHTQLRRLVSSVFTPRHVARYEHAVAERIRGLLDAVEADGGGDWVTMVAKPIPIGVICDILGVPAADHGLMVEMSDHLVAGTSGEPLDPTAYGNTTPLRELPFNSPAAFGIFDYARRARQRVLDEPGDDLLSALAVAEVDGRRLTEVEYARFFQLMIFAGNETTRSAMAHLALHLAEHRHAFDAIAPDRAGLELAAEETVRYSSPILYFRRTATTDTVLADTRVAAGDKVVMYYCSANFDETVFDEPMRFDLTRPRAPANCAYGGGGAHYCLGAPLARLELAALIDEVVGRGLQVEVAGPVEYVRSNFVNGIEHLPVRVHR</sequence>
<organism evidence="2">
    <name type="scientific">freshwater metagenome</name>
    <dbReference type="NCBI Taxonomy" id="449393"/>
    <lineage>
        <taxon>unclassified sequences</taxon>
        <taxon>metagenomes</taxon>
        <taxon>ecological metagenomes</taxon>
    </lineage>
</organism>
<evidence type="ECO:0000256" key="1">
    <source>
        <dbReference type="ARBA" id="ARBA00010617"/>
    </source>
</evidence>
<dbReference type="GO" id="GO:0005506">
    <property type="term" value="F:iron ion binding"/>
    <property type="evidence" value="ECO:0007669"/>
    <property type="project" value="InterPro"/>
</dbReference>
<dbReference type="PRINTS" id="PR00359">
    <property type="entry name" value="BP450"/>
</dbReference>
<accession>A0A6J6DE07</accession>
<dbReference type="GO" id="GO:0020037">
    <property type="term" value="F:heme binding"/>
    <property type="evidence" value="ECO:0007669"/>
    <property type="project" value="InterPro"/>
</dbReference>
<dbReference type="GO" id="GO:0006707">
    <property type="term" value="P:cholesterol catabolic process"/>
    <property type="evidence" value="ECO:0007669"/>
    <property type="project" value="TreeGrafter"/>
</dbReference>
<protein>
    <submittedName>
        <fullName evidence="2">Unannotated protein</fullName>
    </submittedName>
</protein>
<dbReference type="InterPro" id="IPR002397">
    <property type="entry name" value="Cyt_P450_B"/>
</dbReference>
<reference evidence="2" key="1">
    <citation type="submission" date="2020-05" db="EMBL/GenBank/DDBJ databases">
        <authorList>
            <person name="Chiriac C."/>
            <person name="Salcher M."/>
            <person name="Ghai R."/>
            <person name="Kavagutti S V."/>
        </authorList>
    </citation>
    <scope>NUCLEOTIDE SEQUENCE</scope>
</reference>
<proteinExistence type="inferred from homology"/>
<dbReference type="GO" id="GO:0036199">
    <property type="term" value="F:cholest-4-en-3-one 26-monooxygenase activity"/>
    <property type="evidence" value="ECO:0007669"/>
    <property type="project" value="TreeGrafter"/>
</dbReference>
<dbReference type="InterPro" id="IPR036396">
    <property type="entry name" value="Cyt_P450_sf"/>
</dbReference>
<dbReference type="PANTHER" id="PTHR46696:SF4">
    <property type="entry name" value="BIOTIN BIOSYNTHESIS CYTOCHROME P450"/>
    <property type="match status" value="1"/>
</dbReference>
<gene>
    <name evidence="2" type="ORF">UFOPK1493_01808</name>
</gene>
<dbReference type="PANTHER" id="PTHR46696">
    <property type="entry name" value="P450, PUTATIVE (EUROFUNG)-RELATED"/>
    <property type="match status" value="1"/>
</dbReference>
<dbReference type="EMBL" id="CAEZSR010000061">
    <property type="protein sequence ID" value="CAB4561425.1"/>
    <property type="molecule type" value="Genomic_DNA"/>
</dbReference>
<dbReference type="Gene3D" id="1.10.630.10">
    <property type="entry name" value="Cytochrome P450"/>
    <property type="match status" value="1"/>
</dbReference>